<sequence>MSHIVALLARIGGVRQGPLLLTLTTVKLSIITLNLIVLDRSLGKPKGMSMVSATYNHLRQVRKAVEVDVEPAQHALQEAGALPAPALAAVEVGLLEEREWVLVERELPGHQGGATGAQEEIAFHAAVGEASLEVPEAPLAPREAFPGRDLGEEDEAVARVERVVLIVSGSSAQGLWRRNLHSRQT</sequence>
<keyword evidence="2" id="KW-1185">Reference proteome</keyword>
<proteinExistence type="predicted"/>
<comment type="caution">
    <text evidence="1">The sequence shown here is derived from an EMBL/GenBank/DDBJ whole genome shotgun (WGS) entry which is preliminary data.</text>
</comment>
<organism evidence="1 2">
    <name type="scientific">Actinidia rufa</name>
    <dbReference type="NCBI Taxonomy" id="165716"/>
    <lineage>
        <taxon>Eukaryota</taxon>
        <taxon>Viridiplantae</taxon>
        <taxon>Streptophyta</taxon>
        <taxon>Embryophyta</taxon>
        <taxon>Tracheophyta</taxon>
        <taxon>Spermatophyta</taxon>
        <taxon>Magnoliopsida</taxon>
        <taxon>eudicotyledons</taxon>
        <taxon>Gunneridae</taxon>
        <taxon>Pentapetalae</taxon>
        <taxon>asterids</taxon>
        <taxon>Ericales</taxon>
        <taxon>Actinidiaceae</taxon>
        <taxon>Actinidia</taxon>
    </lineage>
</organism>
<dbReference type="Proteomes" id="UP000585474">
    <property type="component" value="Unassembled WGS sequence"/>
</dbReference>
<dbReference type="AlphaFoldDB" id="A0A7J0FTA0"/>
<name>A0A7J0FTA0_9ERIC</name>
<gene>
    <name evidence="1" type="ORF">Acr_15g0005380</name>
</gene>
<evidence type="ECO:0000313" key="2">
    <source>
        <dbReference type="Proteomes" id="UP000585474"/>
    </source>
</evidence>
<dbReference type="EMBL" id="BJWL01000015">
    <property type="protein sequence ID" value="GFZ01929.1"/>
    <property type="molecule type" value="Genomic_DNA"/>
</dbReference>
<accession>A0A7J0FTA0</accession>
<protein>
    <submittedName>
        <fullName evidence="1">Uncharacterized protein</fullName>
    </submittedName>
</protein>
<reference evidence="1 2" key="1">
    <citation type="submission" date="2019-07" db="EMBL/GenBank/DDBJ databases">
        <title>De Novo Assembly of kiwifruit Actinidia rufa.</title>
        <authorList>
            <person name="Sugita-Konishi S."/>
            <person name="Sato K."/>
            <person name="Mori E."/>
            <person name="Abe Y."/>
            <person name="Kisaki G."/>
            <person name="Hamano K."/>
            <person name="Suezawa K."/>
            <person name="Otani M."/>
            <person name="Fukuda T."/>
            <person name="Manabe T."/>
            <person name="Gomi K."/>
            <person name="Tabuchi M."/>
            <person name="Akimitsu K."/>
            <person name="Kataoka I."/>
        </authorList>
    </citation>
    <scope>NUCLEOTIDE SEQUENCE [LARGE SCALE GENOMIC DNA]</scope>
    <source>
        <strain evidence="2">cv. Fuchu</strain>
    </source>
</reference>
<evidence type="ECO:0000313" key="1">
    <source>
        <dbReference type="EMBL" id="GFZ01929.1"/>
    </source>
</evidence>